<dbReference type="Proteomes" id="UP000225548">
    <property type="component" value="Unassembled WGS sequence"/>
</dbReference>
<keyword evidence="1" id="KW-0808">Transferase</keyword>
<gene>
    <name evidence="1" type="ORF">ATL42_2130</name>
</gene>
<dbReference type="InterPro" id="IPR036129">
    <property type="entry name" value="Glycerate_kinase_sf"/>
</dbReference>
<dbReference type="GO" id="GO:0008887">
    <property type="term" value="F:glycerate kinase activity"/>
    <property type="evidence" value="ECO:0007669"/>
    <property type="project" value="InterPro"/>
</dbReference>
<protein>
    <submittedName>
        <fullName evidence="1">Glycerate kinase</fullName>
    </submittedName>
</protein>
<keyword evidence="2" id="KW-1185">Reference proteome</keyword>
<dbReference type="PANTHER" id="PTHR21599">
    <property type="entry name" value="GLYCERATE KINASE"/>
    <property type="match status" value="1"/>
</dbReference>
<organism evidence="1 2">
    <name type="scientific">Sanguibacter antarcticus</name>
    <dbReference type="NCBI Taxonomy" id="372484"/>
    <lineage>
        <taxon>Bacteria</taxon>
        <taxon>Bacillati</taxon>
        <taxon>Actinomycetota</taxon>
        <taxon>Actinomycetes</taxon>
        <taxon>Micrococcales</taxon>
        <taxon>Sanguibacteraceae</taxon>
        <taxon>Sanguibacter</taxon>
    </lineage>
</organism>
<sequence>MRIVISPGAFNRTSRSLCAADSLARDWASVQPLDEPPVAPTFTSSILDVVARTVPGATFHDVPGVSGPDGRPVTGRWLALPDGSAVVDLAQVVGLSLMLEPDALGASTRGLGQVIASALDAGATSLTIALSGSASTDGGAGALSALGLRLLDETGEPLVDGGGALARLVFADMTDLRPAPLGGVTLLLDVDNPLLGLHGAANALSPRTGASPADAARLEYGLSRFAGVLGGTPDAPGAGAGGGAAYGFMVAWQARTFPGPAYVARLVDPTSAHHRPGRRTSVAGALVAA</sequence>
<reference evidence="1 2" key="1">
    <citation type="submission" date="2017-10" db="EMBL/GenBank/DDBJ databases">
        <title>Sequencing the genomes of 1000 actinobacteria strains.</title>
        <authorList>
            <person name="Klenk H.-P."/>
        </authorList>
    </citation>
    <scope>NUCLEOTIDE SEQUENCE [LARGE SCALE GENOMIC DNA]</scope>
    <source>
        <strain evidence="1 2">DSM 18966</strain>
    </source>
</reference>
<accession>A0A2A9E7C9</accession>
<name>A0A2A9E7C9_9MICO</name>
<dbReference type="EMBL" id="PDJG01000001">
    <property type="protein sequence ID" value="PFG34225.1"/>
    <property type="molecule type" value="Genomic_DNA"/>
</dbReference>
<proteinExistence type="predicted"/>
<evidence type="ECO:0000313" key="1">
    <source>
        <dbReference type="EMBL" id="PFG34225.1"/>
    </source>
</evidence>
<dbReference type="GO" id="GO:0031388">
    <property type="term" value="P:organic acid phosphorylation"/>
    <property type="evidence" value="ECO:0007669"/>
    <property type="project" value="InterPro"/>
</dbReference>
<dbReference type="InterPro" id="IPR004381">
    <property type="entry name" value="Glycerate_kinase"/>
</dbReference>
<keyword evidence="1" id="KW-0418">Kinase</keyword>
<dbReference type="RefSeq" id="WP_169925390.1">
    <property type="nucleotide sequence ID" value="NZ_PDJG01000001.1"/>
</dbReference>
<evidence type="ECO:0000313" key="2">
    <source>
        <dbReference type="Proteomes" id="UP000225548"/>
    </source>
</evidence>
<dbReference type="InterPro" id="IPR018193">
    <property type="entry name" value="Glyc_kinase_flavodox-like_fold"/>
</dbReference>
<dbReference type="SUPFAM" id="SSF110738">
    <property type="entry name" value="Glycerate kinase I"/>
    <property type="match status" value="1"/>
</dbReference>
<dbReference type="AlphaFoldDB" id="A0A2A9E7C9"/>
<dbReference type="Gene3D" id="3.90.1510.10">
    <property type="entry name" value="Glycerate kinase, domain 2"/>
    <property type="match status" value="1"/>
</dbReference>
<dbReference type="Pfam" id="PF02595">
    <property type="entry name" value="Gly_kinase"/>
    <property type="match status" value="1"/>
</dbReference>
<dbReference type="PANTHER" id="PTHR21599:SF0">
    <property type="entry name" value="GLYCERATE KINASE"/>
    <property type="match status" value="1"/>
</dbReference>
<comment type="caution">
    <text evidence="1">The sequence shown here is derived from an EMBL/GenBank/DDBJ whole genome shotgun (WGS) entry which is preliminary data.</text>
</comment>